<gene>
    <name evidence="3" type="ORF">MuYL_0946</name>
</gene>
<proteinExistence type="predicted"/>
<protein>
    <recommendedName>
        <fullName evidence="5">DUF4271 domain-containing protein</fullName>
    </recommendedName>
</protein>
<evidence type="ECO:0008006" key="5">
    <source>
        <dbReference type="Google" id="ProtNLM"/>
    </source>
</evidence>
<dbReference type="InterPro" id="IPR025367">
    <property type="entry name" value="DUF4271"/>
</dbReference>
<dbReference type="AlphaFoldDB" id="A0A223NSP7"/>
<sequence>MFVKMRFIVFCFLLVSVCCLDAIAQTDSVPAKKDSNLKVAHQHLAYLPLADTAAIAKEKREQFVADSLAMIWLKPDSLRENQFLKSMDKNPFADFNSFLNVPLKSDRQLRTGDVRPYRSAWLIATIMALLLYTALLNLFLGQDLKMVFRSFYSKQTQLDKEGGMINFWAFVGLFLLFSLSSGLVLYQLAVFNGFYYSITGFQLFIALSVIIAVMFALKFLILKFIGFVFEANKVVSEYIAILNLTYFSIAFVLLSVAICFSLIANRYIHLLLNFTLVSIAIIFAWQYLRNSVNIISNIRFHKFYLFIYLCALEICPILILIKALNI</sequence>
<reference evidence="3 4" key="1">
    <citation type="submission" date="2017-08" db="EMBL/GenBank/DDBJ databases">
        <title>Complete genome sequence of Mucilaginibacter sp. strain BJC16-A31.</title>
        <authorList>
            <consortium name="Henan University of Science and Technology"/>
            <person name="You X."/>
        </authorList>
    </citation>
    <scope>NUCLEOTIDE SEQUENCE [LARGE SCALE GENOMIC DNA]</scope>
    <source>
        <strain evidence="3 4">BJC16-A31</strain>
    </source>
</reference>
<dbReference type="Proteomes" id="UP000215002">
    <property type="component" value="Chromosome"/>
</dbReference>
<feature type="signal peptide" evidence="2">
    <location>
        <begin position="1"/>
        <end position="24"/>
    </location>
</feature>
<dbReference type="KEGG" id="muc:MuYL_0946"/>
<feature type="transmembrane region" description="Helical" evidence="1">
    <location>
        <begin position="120"/>
        <end position="140"/>
    </location>
</feature>
<feature type="transmembrane region" description="Helical" evidence="1">
    <location>
        <begin position="238"/>
        <end position="264"/>
    </location>
</feature>
<evidence type="ECO:0000256" key="1">
    <source>
        <dbReference type="SAM" id="Phobius"/>
    </source>
</evidence>
<keyword evidence="4" id="KW-1185">Reference proteome</keyword>
<accession>A0A223NSP7</accession>
<evidence type="ECO:0000313" key="4">
    <source>
        <dbReference type="Proteomes" id="UP000215002"/>
    </source>
</evidence>
<name>A0A223NSP7_9SPHI</name>
<feature type="transmembrane region" description="Helical" evidence="1">
    <location>
        <begin position="167"/>
        <end position="188"/>
    </location>
</feature>
<keyword evidence="2" id="KW-0732">Signal</keyword>
<organism evidence="3 4">
    <name type="scientific">Mucilaginibacter xinganensis</name>
    <dbReference type="NCBI Taxonomy" id="1234841"/>
    <lineage>
        <taxon>Bacteria</taxon>
        <taxon>Pseudomonadati</taxon>
        <taxon>Bacteroidota</taxon>
        <taxon>Sphingobacteriia</taxon>
        <taxon>Sphingobacteriales</taxon>
        <taxon>Sphingobacteriaceae</taxon>
        <taxon>Mucilaginibacter</taxon>
    </lineage>
</organism>
<feature type="chain" id="PRO_5013121384" description="DUF4271 domain-containing protein" evidence="2">
    <location>
        <begin position="25"/>
        <end position="326"/>
    </location>
</feature>
<feature type="transmembrane region" description="Helical" evidence="1">
    <location>
        <begin position="270"/>
        <end position="288"/>
    </location>
</feature>
<dbReference type="Pfam" id="PF14093">
    <property type="entry name" value="DUF4271"/>
    <property type="match status" value="1"/>
</dbReference>
<keyword evidence="1" id="KW-0472">Membrane</keyword>
<feature type="transmembrane region" description="Helical" evidence="1">
    <location>
        <begin position="300"/>
        <end position="321"/>
    </location>
</feature>
<evidence type="ECO:0000256" key="2">
    <source>
        <dbReference type="SAM" id="SignalP"/>
    </source>
</evidence>
<keyword evidence="1" id="KW-0812">Transmembrane</keyword>
<dbReference type="EMBL" id="CP022743">
    <property type="protein sequence ID" value="ASU32846.1"/>
    <property type="molecule type" value="Genomic_DNA"/>
</dbReference>
<evidence type="ECO:0000313" key="3">
    <source>
        <dbReference type="EMBL" id="ASU32846.1"/>
    </source>
</evidence>
<keyword evidence="1" id="KW-1133">Transmembrane helix</keyword>
<feature type="transmembrane region" description="Helical" evidence="1">
    <location>
        <begin position="194"/>
        <end position="217"/>
    </location>
</feature>